<gene>
    <name evidence="2" type="ORF">V1264_007303</name>
</gene>
<dbReference type="Proteomes" id="UP001374579">
    <property type="component" value="Unassembled WGS sequence"/>
</dbReference>
<sequence length="68" mass="7979">MTRNQRLEPHANNNNHGQLQKQQERAIREAYRKERKIESYLADDENFPSFAIQLKKLGLCLRDIPADG</sequence>
<evidence type="ECO:0000313" key="3">
    <source>
        <dbReference type="Proteomes" id="UP001374579"/>
    </source>
</evidence>
<keyword evidence="3" id="KW-1185">Reference proteome</keyword>
<comment type="caution">
    <text evidence="2">The sequence shown here is derived from an EMBL/GenBank/DDBJ whole genome shotgun (WGS) entry which is preliminary data.</text>
</comment>
<proteinExistence type="predicted"/>
<accession>A0AAN9AW30</accession>
<dbReference type="AlphaFoldDB" id="A0AAN9AW30"/>
<name>A0AAN9AW30_9CAEN</name>
<dbReference type="EMBL" id="JBAMIC010000019">
    <property type="protein sequence ID" value="KAK7093579.1"/>
    <property type="molecule type" value="Genomic_DNA"/>
</dbReference>
<reference evidence="2 3" key="1">
    <citation type="submission" date="2024-02" db="EMBL/GenBank/DDBJ databases">
        <title>Chromosome-scale genome assembly of the rough periwinkle Littorina saxatilis.</title>
        <authorList>
            <person name="De Jode A."/>
            <person name="Faria R."/>
            <person name="Formenti G."/>
            <person name="Sims Y."/>
            <person name="Smith T.P."/>
            <person name="Tracey A."/>
            <person name="Wood J.M.D."/>
            <person name="Zagrodzka Z.B."/>
            <person name="Johannesson K."/>
            <person name="Butlin R.K."/>
            <person name="Leder E.H."/>
        </authorList>
    </citation>
    <scope>NUCLEOTIDE SEQUENCE [LARGE SCALE GENOMIC DNA]</scope>
    <source>
        <strain evidence="2">Snail1</strain>
        <tissue evidence="2">Muscle</tissue>
    </source>
</reference>
<feature type="compositionally biased region" description="Polar residues" evidence="1">
    <location>
        <begin position="11"/>
        <end position="21"/>
    </location>
</feature>
<evidence type="ECO:0000256" key="1">
    <source>
        <dbReference type="SAM" id="MobiDB-lite"/>
    </source>
</evidence>
<protein>
    <submittedName>
        <fullName evidence="2">Uncharacterized protein</fullName>
    </submittedName>
</protein>
<organism evidence="2 3">
    <name type="scientific">Littorina saxatilis</name>
    <dbReference type="NCBI Taxonomy" id="31220"/>
    <lineage>
        <taxon>Eukaryota</taxon>
        <taxon>Metazoa</taxon>
        <taxon>Spiralia</taxon>
        <taxon>Lophotrochozoa</taxon>
        <taxon>Mollusca</taxon>
        <taxon>Gastropoda</taxon>
        <taxon>Caenogastropoda</taxon>
        <taxon>Littorinimorpha</taxon>
        <taxon>Littorinoidea</taxon>
        <taxon>Littorinidae</taxon>
        <taxon>Littorina</taxon>
    </lineage>
</organism>
<feature type="region of interest" description="Disordered" evidence="1">
    <location>
        <begin position="1"/>
        <end position="25"/>
    </location>
</feature>
<evidence type="ECO:0000313" key="2">
    <source>
        <dbReference type="EMBL" id="KAK7093579.1"/>
    </source>
</evidence>